<dbReference type="AlphaFoldDB" id="A0A194W7U7"/>
<feature type="domain" description="GP-PDE" evidence="2">
    <location>
        <begin position="82"/>
        <end position="320"/>
    </location>
</feature>
<feature type="region of interest" description="Disordered" evidence="1">
    <location>
        <begin position="45"/>
        <end position="76"/>
    </location>
</feature>
<dbReference type="EMBL" id="CM003106">
    <property type="protein sequence ID" value="KUI72559.1"/>
    <property type="molecule type" value="Genomic_DNA"/>
</dbReference>
<dbReference type="CDD" id="cd08570">
    <property type="entry name" value="GDPD_YPL206cp_fungi"/>
    <property type="match status" value="1"/>
</dbReference>
<evidence type="ECO:0000259" key="2">
    <source>
        <dbReference type="PROSITE" id="PS51704"/>
    </source>
</evidence>
<organism evidence="3 4">
    <name type="scientific">Cytospora mali</name>
    <name type="common">Apple Valsa canker fungus</name>
    <name type="synonym">Valsa mali</name>
    <dbReference type="NCBI Taxonomy" id="578113"/>
    <lineage>
        <taxon>Eukaryota</taxon>
        <taxon>Fungi</taxon>
        <taxon>Dikarya</taxon>
        <taxon>Ascomycota</taxon>
        <taxon>Pezizomycotina</taxon>
        <taxon>Sordariomycetes</taxon>
        <taxon>Sordariomycetidae</taxon>
        <taxon>Diaporthales</taxon>
        <taxon>Cytosporaceae</taxon>
        <taxon>Cytospora</taxon>
    </lineage>
</organism>
<dbReference type="Proteomes" id="UP000078559">
    <property type="component" value="Chromosome 9"/>
</dbReference>
<dbReference type="OrthoDB" id="1058301at2759"/>
<proteinExistence type="predicted"/>
<dbReference type="PANTHER" id="PTHR43805">
    <property type="entry name" value="GLYCEROPHOSPHORYL DIESTER PHOSPHODIESTERASE"/>
    <property type="match status" value="1"/>
</dbReference>
<dbReference type="SUPFAM" id="SSF51695">
    <property type="entry name" value="PLC-like phosphodiesterases"/>
    <property type="match status" value="1"/>
</dbReference>
<name>A0A194W7U7_CYTMA</name>
<evidence type="ECO:0000313" key="3">
    <source>
        <dbReference type="EMBL" id="KUI72559.1"/>
    </source>
</evidence>
<keyword evidence="4" id="KW-1185">Reference proteome</keyword>
<reference evidence="3" key="1">
    <citation type="submission" date="2014-12" db="EMBL/GenBank/DDBJ databases">
        <title>Genome Sequence of Valsa Canker Pathogens Uncovers a Specific Adaption of Colonization on Woody Bark.</title>
        <authorList>
            <person name="Yin Z."/>
            <person name="Liu H."/>
            <person name="Gao X."/>
            <person name="Li Z."/>
            <person name="Song N."/>
            <person name="Ke X."/>
            <person name="Dai Q."/>
            <person name="Wu Y."/>
            <person name="Sun Y."/>
            <person name="Xu J.-R."/>
            <person name="Kang Z.K."/>
            <person name="Wang L."/>
            <person name="Huang L."/>
        </authorList>
    </citation>
    <scope>NUCLEOTIDE SEQUENCE [LARGE SCALE GENOMIC DNA]</scope>
    <source>
        <strain evidence="3">03-8</strain>
    </source>
</reference>
<evidence type="ECO:0000313" key="4">
    <source>
        <dbReference type="Proteomes" id="UP000078559"/>
    </source>
</evidence>
<dbReference type="Pfam" id="PF03009">
    <property type="entry name" value="GDPD"/>
    <property type="match status" value="1"/>
</dbReference>
<feature type="compositionally biased region" description="Polar residues" evidence="1">
    <location>
        <begin position="1"/>
        <end position="18"/>
    </location>
</feature>
<dbReference type="GO" id="GO:0008081">
    <property type="term" value="F:phosphoric diester hydrolase activity"/>
    <property type="evidence" value="ECO:0007669"/>
    <property type="project" value="InterPro"/>
</dbReference>
<protein>
    <recommendedName>
        <fullName evidence="2">GP-PDE domain-containing protein</fullName>
    </recommendedName>
</protein>
<sequence length="380" mass="42680">MTSLALRSRSISPKTSTDPIAHRPLKTSCRLSDAATNLGLRGRTRYRQDMETPTGHTGHTGQNVLPPAAWTKAQPGINNGLPQAVAHRGYKANFPENTMGAFRGAVEVGAHAIETDVHLSKDGVVVIAHDKDLKRCYGVEGLVRDCDWDYLSTLKTLREPSQPMPKLLDVLEYLAEPGKESVWVFLDIKIDDAPEDMIPKIAETFAAVPNGQWKQRIVLGCWTAKHLRLCHEVLPEFAIANIGFAGPRAWEYVGVPNVAMNMRQETLFGFGGPRFVKHCQDEGRPLYAWTVNQQSWMEWCIETKIDCVVTDDPKRYLEVCVGHQKKQVAPKNKIQAGLEKLRDLVLCVLYLLAQKILSRAMRETQRLGHPSEVREELRKT</sequence>
<dbReference type="InterPro" id="IPR030395">
    <property type="entry name" value="GP_PDE_dom"/>
</dbReference>
<dbReference type="InterPro" id="IPR017946">
    <property type="entry name" value="PLC-like_Pdiesterase_TIM-brl"/>
</dbReference>
<feature type="region of interest" description="Disordered" evidence="1">
    <location>
        <begin position="1"/>
        <end position="26"/>
    </location>
</feature>
<feature type="compositionally biased region" description="Polar residues" evidence="1">
    <location>
        <begin position="54"/>
        <end position="63"/>
    </location>
</feature>
<dbReference type="PROSITE" id="PS51704">
    <property type="entry name" value="GP_PDE"/>
    <property type="match status" value="1"/>
</dbReference>
<gene>
    <name evidence="3" type="ORF">VM1G_08619</name>
</gene>
<dbReference type="SMR" id="A0A194W7U7"/>
<dbReference type="GO" id="GO:0006629">
    <property type="term" value="P:lipid metabolic process"/>
    <property type="evidence" value="ECO:0007669"/>
    <property type="project" value="InterPro"/>
</dbReference>
<accession>A0A194W7U7</accession>
<dbReference type="Gene3D" id="3.20.20.190">
    <property type="entry name" value="Phosphatidylinositol (PI) phosphodiesterase"/>
    <property type="match status" value="1"/>
</dbReference>
<evidence type="ECO:0000256" key="1">
    <source>
        <dbReference type="SAM" id="MobiDB-lite"/>
    </source>
</evidence>
<dbReference type="PANTHER" id="PTHR43805:SF1">
    <property type="entry name" value="GP-PDE DOMAIN-CONTAINING PROTEIN"/>
    <property type="match status" value="1"/>
</dbReference>